<feature type="non-terminal residue" evidence="3">
    <location>
        <position position="1"/>
    </location>
</feature>
<evidence type="ECO:0000313" key="4">
    <source>
        <dbReference type="Proteomes" id="UP001249851"/>
    </source>
</evidence>
<sequence length="381" mass="42851">MAQTFHKVFWKLLQTHPKEGISSVEESDLDHQPYYIDQELRYIGRNSLDNPKDAEDDVRKQVSPLFLKGLLALDSFVQVLEKTPNDVSTKAAQRMKSDLLGFVITSHEAFCLATTTMHQINDKLDNDLQTVVVEEKSTNDSLNSTQQSLVKLEEKVKVLQDECDELEENLSKLSQNLEREKESLQQKRKRLEQAERDRKKGVTVGRVVGGIFGGIPGLVVGGGIAKAVHNSDVSNAEEAVSEASNQVNRTQRRFATKETELRKLKHEQEDQKKVKRWRCQELELLKAKKEHIKKSQERLAKLNYSIKSCTTFVDTTESRAKMMADEAHGKLPDIEAMVLPLKAIAGDIAEASLCNTRLLSGRVDMKGIGAKIKAITSKAEK</sequence>
<organism evidence="3 4">
    <name type="scientific">Acropora cervicornis</name>
    <name type="common">Staghorn coral</name>
    <dbReference type="NCBI Taxonomy" id="6130"/>
    <lineage>
        <taxon>Eukaryota</taxon>
        <taxon>Metazoa</taxon>
        <taxon>Cnidaria</taxon>
        <taxon>Anthozoa</taxon>
        <taxon>Hexacorallia</taxon>
        <taxon>Scleractinia</taxon>
        <taxon>Astrocoeniina</taxon>
        <taxon>Acroporidae</taxon>
        <taxon>Acropora</taxon>
    </lineage>
</organism>
<dbReference type="Proteomes" id="UP001249851">
    <property type="component" value="Unassembled WGS sequence"/>
</dbReference>
<feature type="coiled-coil region" evidence="1">
    <location>
        <begin position="233"/>
        <end position="267"/>
    </location>
</feature>
<protein>
    <submittedName>
        <fullName evidence="3">Uncharacterized protein</fullName>
    </submittedName>
</protein>
<reference evidence="3" key="1">
    <citation type="journal article" date="2023" name="G3 (Bethesda)">
        <title>Whole genome assembly and annotation of the endangered Caribbean coral Acropora cervicornis.</title>
        <authorList>
            <person name="Selwyn J.D."/>
            <person name="Vollmer S.V."/>
        </authorList>
    </citation>
    <scope>NUCLEOTIDE SEQUENCE</scope>
    <source>
        <strain evidence="3">K2</strain>
    </source>
</reference>
<keyword evidence="1" id="KW-0175">Coiled coil</keyword>
<comment type="caution">
    <text evidence="3">The sequence shown here is derived from an EMBL/GenBank/DDBJ whole genome shotgun (WGS) entry which is preliminary data.</text>
</comment>
<proteinExistence type="predicted"/>
<evidence type="ECO:0000256" key="1">
    <source>
        <dbReference type="SAM" id="Coils"/>
    </source>
</evidence>
<name>A0AAD9UXY2_ACRCE</name>
<evidence type="ECO:0000256" key="2">
    <source>
        <dbReference type="SAM" id="MobiDB-lite"/>
    </source>
</evidence>
<keyword evidence="4" id="KW-1185">Reference proteome</keyword>
<dbReference type="AlphaFoldDB" id="A0AAD9UXY2"/>
<accession>A0AAD9UXY2</accession>
<gene>
    <name evidence="3" type="ORF">P5673_024671</name>
</gene>
<dbReference type="SUPFAM" id="SSF58100">
    <property type="entry name" value="Bacterial hemolysins"/>
    <property type="match status" value="1"/>
</dbReference>
<evidence type="ECO:0000313" key="3">
    <source>
        <dbReference type="EMBL" id="KAK2553966.1"/>
    </source>
</evidence>
<feature type="region of interest" description="Disordered" evidence="2">
    <location>
        <begin position="177"/>
        <end position="196"/>
    </location>
</feature>
<reference evidence="3" key="2">
    <citation type="journal article" date="2023" name="Science">
        <title>Genomic signatures of disease resistance in endangered staghorn corals.</title>
        <authorList>
            <person name="Vollmer S.V."/>
            <person name="Selwyn J.D."/>
            <person name="Despard B.A."/>
            <person name="Roesel C.L."/>
        </authorList>
    </citation>
    <scope>NUCLEOTIDE SEQUENCE</scope>
    <source>
        <strain evidence="3">K2</strain>
    </source>
</reference>
<dbReference type="Gene3D" id="1.20.1170.10">
    <property type="match status" value="1"/>
</dbReference>
<dbReference type="EMBL" id="JARQWQ010000073">
    <property type="protein sequence ID" value="KAK2553966.1"/>
    <property type="molecule type" value="Genomic_DNA"/>
</dbReference>